<evidence type="ECO:0000256" key="3">
    <source>
        <dbReference type="ARBA" id="ARBA00022927"/>
    </source>
</evidence>
<dbReference type="PANTHER" id="PTHR45657:SF1">
    <property type="entry name" value="CRAL-TRIO DOMAIN-CONTAINING PROTEIN YKL091C-RELATED"/>
    <property type="match status" value="1"/>
</dbReference>
<dbReference type="InterPro" id="IPR051026">
    <property type="entry name" value="PI/PC_transfer"/>
</dbReference>
<dbReference type="PANTHER" id="PTHR45657">
    <property type="entry name" value="CRAL-TRIO DOMAIN-CONTAINING PROTEIN YKL091C-RELATED"/>
    <property type="match status" value="1"/>
</dbReference>
<evidence type="ECO:0000256" key="5">
    <source>
        <dbReference type="ARBA" id="ARBA00038020"/>
    </source>
</evidence>
<evidence type="ECO:0000256" key="2">
    <source>
        <dbReference type="ARBA" id="ARBA00004395"/>
    </source>
</evidence>
<dbReference type="InterPro" id="IPR036865">
    <property type="entry name" value="CRAL-TRIO_dom_sf"/>
</dbReference>
<comment type="subcellular location">
    <subcellularLocation>
        <location evidence="1">Cell membrane</location>
        <topology evidence="1">Peripheral membrane protein</topology>
    </subcellularLocation>
    <subcellularLocation>
        <location evidence="2">Golgi apparatus membrane</location>
        <topology evidence="2">Peripheral membrane protein</topology>
    </subcellularLocation>
</comment>
<dbReference type="AlphaFoldDB" id="A0A0J7YPK5"/>
<keyword evidence="3" id="KW-0813">Transport</keyword>
<name>A0A0J7YPK5_BETVV</name>
<dbReference type="GO" id="GO:0015031">
    <property type="term" value="P:protein transport"/>
    <property type="evidence" value="ECO:0007669"/>
    <property type="project" value="UniProtKB-KW"/>
</dbReference>
<evidence type="ECO:0000256" key="1">
    <source>
        <dbReference type="ARBA" id="ARBA00004202"/>
    </source>
</evidence>
<dbReference type="EMBL" id="KQ108298">
    <property type="protein sequence ID" value="KMS65459.1"/>
    <property type="molecule type" value="Genomic_DNA"/>
</dbReference>
<dbReference type="Proteomes" id="UP000035740">
    <property type="component" value="Unassembled WGS sequence"/>
</dbReference>
<sequence length="120" mass="13605">MSSQFTGPIKAQINIDQYYYPESLQTLFIINAPFVFRMLWGMIKPWLHPLTAARIQILGSDYLKQLQEVIDVDQIPRYHGGSCSCCPADKSLSDLASAKYQCFAQLRQELVASEGDQQQS</sequence>
<dbReference type="InterPro" id="IPR001251">
    <property type="entry name" value="CRAL-TRIO_dom"/>
</dbReference>
<dbReference type="SUPFAM" id="SSF52087">
    <property type="entry name" value="CRAL/TRIO domain"/>
    <property type="match status" value="1"/>
</dbReference>
<dbReference type="Gramene" id="KMS65459">
    <property type="protein sequence ID" value="KMS65459"/>
    <property type="gene ID" value="BVRB_035780"/>
</dbReference>
<evidence type="ECO:0000256" key="4">
    <source>
        <dbReference type="ARBA" id="ARBA00023034"/>
    </source>
</evidence>
<evidence type="ECO:0000313" key="7">
    <source>
        <dbReference type="EMBL" id="KMS65459.1"/>
    </source>
</evidence>
<organism evidence="7 8">
    <name type="scientific">Beta vulgaris subsp. vulgaris</name>
    <name type="common">Beet</name>
    <dbReference type="NCBI Taxonomy" id="3555"/>
    <lineage>
        <taxon>Eukaryota</taxon>
        <taxon>Viridiplantae</taxon>
        <taxon>Streptophyta</taxon>
        <taxon>Embryophyta</taxon>
        <taxon>Tracheophyta</taxon>
        <taxon>Spermatophyta</taxon>
        <taxon>Magnoliopsida</taxon>
        <taxon>eudicotyledons</taxon>
        <taxon>Gunneridae</taxon>
        <taxon>Pentapetalae</taxon>
        <taxon>Caryophyllales</taxon>
        <taxon>Chenopodiaceae</taxon>
        <taxon>Betoideae</taxon>
        <taxon>Beta</taxon>
    </lineage>
</organism>
<comment type="similarity">
    <text evidence="5">Belongs to the SFH family.</text>
</comment>
<dbReference type="GO" id="GO:0005886">
    <property type="term" value="C:plasma membrane"/>
    <property type="evidence" value="ECO:0007669"/>
    <property type="project" value="UniProtKB-SubCell"/>
</dbReference>
<gene>
    <name evidence="7" type="ORF">BVRB_035780</name>
</gene>
<reference evidence="7 8" key="1">
    <citation type="journal article" date="2014" name="Nature">
        <title>The genome of the recently domesticated crop plant sugar beet (Beta vulgaris).</title>
        <authorList>
            <person name="Dohm J.C."/>
            <person name="Minoche A.E."/>
            <person name="Holtgrawe D."/>
            <person name="Capella-Gutierrez S."/>
            <person name="Zakrzewski F."/>
            <person name="Tafer H."/>
            <person name="Rupp O."/>
            <person name="Sorensen T.R."/>
            <person name="Stracke R."/>
            <person name="Reinhardt R."/>
            <person name="Goesmann A."/>
            <person name="Kraft T."/>
            <person name="Schulz B."/>
            <person name="Stadler P.F."/>
            <person name="Schmidt T."/>
            <person name="Gabaldon T."/>
            <person name="Lehrach H."/>
            <person name="Weisshaar B."/>
            <person name="Himmelbauer H."/>
        </authorList>
    </citation>
    <scope>NUCLEOTIDE SEQUENCE [LARGE SCALE GENOMIC DNA]</scope>
    <source>
        <tissue evidence="7">Taproot</tissue>
    </source>
</reference>
<feature type="domain" description="CRAL-TRIO" evidence="6">
    <location>
        <begin position="1"/>
        <end position="87"/>
    </location>
</feature>
<dbReference type="Pfam" id="PF00650">
    <property type="entry name" value="CRAL_TRIO"/>
    <property type="match status" value="1"/>
</dbReference>
<accession>A0A0J7YPK5</accession>
<protein>
    <recommendedName>
        <fullName evidence="6">CRAL-TRIO domain-containing protein</fullName>
    </recommendedName>
</protein>
<dbReference type="OrthoDB" id="1434354at2759"/>
<keyword evidence="4" id="KW-0333">Golgi apparatus</keyword>
<dbReference type="GO" id="GO:0000139">
    <property type="term" value="C:Golgi membrane"/>
    <property type="evidence" value="ECO:0007669"/>
    <property type="project" value="UniProtKB-SubCell"/>
</dbReference>
<dbReference type="CDD" id="cd00170">
    <property type="entry name" value="SEC14"/>
    <property type="match status" value="1"/>
</dbReference>
<dbReference type="PROSITE" id="PS50191">
    <property type="entry name" value="CRAL_TRIO"/>
    <property type="match status" value="1"/>
</dbReference>
<keyword evidence="3" id="KW-0653">Protein transport</keyword>
<evidence type="ECO:0000313" key="8">
    <source>
        <dbReference type="Proteomes" id="UP000035740"/>
    </source>
</evidence>
<proteinExistence type="inferred from homology"/>
<dbReference type="Gene3D" id="3.40.525.10">
    <property type="entry name" value="CRAL-TRIO lipid binding domain"/>
    <property type="match status" value="1"/>
</dbReference>
<keyword evidence="8" id="KW-1185">Reference proteome</keyword>
<evidence type="ECO:0000259" key="6">
    <source>
        <dbReference type="PROSITE" id="PS50191"/>
    </source>
</evidence>